<organism evidence="1 2">
    <name type="scientific">Porphyridium purpureum</name>
    <name type="common">Red alga</name>
    <name type="synonym">Porphyridium cruentum</name>
    <dbReference type="NCBI Taxonomy" id="35688"/>
    <lineage>
        <taxon>Eukaryota</taxon>
        <taxon>Rhodophyta</taxon>
        <taxon>Bangiophyceae</taxon>
        <taxon>Porphyridiales</taxon>
        <taxon>Porphyridiaceae</taxon>
        <taxon>Porphyridium</taxon>
    </lineage>
</organism>
<evidence type="ECO:0000313" key="1">
    <source>
        <dbReference type="EMBL" id="KAA8498328.1"/>
    </source>
</evidence>
<comment type="caution">
    <text evidence="1">The sequence shown here is derived from an EMBL/GenBank/DDBJ whole genome shotgun (WGS) entry which is preliminary data.</text>
</comment>
<keyword evidence="2" id="KW-1185">Reference proteome</keyword>
<reference evidence="2" key="1">
    <citation type="journal article" date="2019" name="Nat. Commun.">
        <title>Expansion of phycobilisome linker gene families in mesophilic red algae.</title>
        <authorList>
            <person name="Lee J."/>
            <person name="Kim D."/>
            <person name="Bhattacharya D."/>
            <person name="Yoon H.S."/>
        </authorList>
    </citation>
    <scope>NUCLEOTIDE SEQUENCE [LARGE SCALE GENOMIC DNA]</scope>
    <source>
        <strain evidence="2">CCMP 1328</strain>
    </source>
</reference>
<proteinExistence type="predicted"/>
<gene>
    <name evidence="1" type="ORF">FVE85_5913</name>
</gene>
<dbReference type="Proteomes" id="UP000324585">
    <property type="component" value="Unassembled WGS sequence"/>
</dbReference>
<accession>A0A5J4Z543</accession>
<evidence type="ECO:0000313" key="2">
    <source>
        <dbReference type="Proteomes" id="UP000324585"/>
    </source>
</evidence>
<name>A0A5J4Z543_PORPP</name>
<sequence>MWLKERELVELVRATEATRSRAYAMMELALRESIRRMELAGDGNDVEDQEYKRMIEQFGLEMQASRETLDMVILDLAEHTELLEPIKKLRSLEDEKLVATVSLHALKRALALADIQIRSGNGSDNPRPMIEISVEKLREREMELCRNIEALIVNIRDEHDCISEVLAEQELRAEQE</sequence>
<dbReference type="EMBL" id="VRMN01000001">
    <property type="protein sequence ID" value="KAA8498328.1"/>
    <property type="molecule type" value="Genomic_DNA"/>
</dbReference>
<protein>
    <submittedName>
        <fullName evidence="1">Uncharacterized protein</fullName>
    </submittedName>
</protein>
<dbReference type="AlphaFoldDB" id="A0A5J4Z543"/>